<dbReference type="AlphaFoldDB" id="A0AAU8JDE0"/>
<name>A0AAU8JDE0_9CYAN</name>
<dbReference type="GO" id="GO:0031411">
    <property type="term" value="C:gas vesicle"/>
    <property type="evidence" value="ECO:0007669"/>
    <property type="project" value="UniProtKB-SubCell"/>
</dbReference>
<dbReference type="GO" id="GO:0031412">
    <property type="term" value="P:gas vesicle organization"/>
    <property type="evidence" value="ECO:0007669"/>
    <property type="project" value="InterPro"/>
</dbReference>
<organism evidence="5">
    <name type="scientific">Planktothricoides raciborskii GIHE-MW2</name>
    <dbReference type="NCBI Taxonomy" id="2792601"/>
    <lineage>
        <taxon>Bacteria</taxon>
        <taxon>Bacillati</taxon>
        <taxon>Cyanobacteriota</taxon>
        <taxon>Cyanophyceae</taxon>
        <taxon>Oscillatoriophycideae</taxon>
        <taxon>Oscillatoriales</taxon>
        <taxon>Oscillatoriaceae</taxon>
        <taxon>Planktothricoides</taxon>
    </lineage>
</organism>
<dbReference type="InterPro" id="IPR009430">
    <property type="entry name" value="GvpL/GvpF"/>
</dbReference>
<proteinExistence type="inferred from homology"/>
<keyword evidence="1" id="KW-0304">Gas vesicle</keyword>
<sequence length="244" mass="28393">MAVGLYLYGIFADQIPDKIVLSGIDNEPVHCEVIDGFSFLYSVAHKEKYLASRRYLICHEKVLESVMEAGFRTLLPLRFGLVVKTWETVAEQLINPYKNQLKELFAKLSGKREVSIKIFWDSQSELQRALESNPELKQQRDAMMGKNLTMEEIIHIGQLIEGTLFQRKQDIIQVFREQLSHCAQEMVESEPMTDDMIYNAAYLIPWDQEPEFSQKVEAIDQEFGERLRIRYNNLTAPYTFAQLM</sequence>
<dbReference type="EMBL" id="CP159837">
    <property type="protein sequence ID" value="XCM36402.1"/>
    <property type="molecule type" value="Genomic_DNA"/>
</dbReference>
<evidence type="ECO:0000256" key="2">
    <source>
        <dbReference type="ARBA" id="ARBA00035108"/>
    </source>
</evidence>
<comment type="subcellular location">
    <subcellularLocation>
        <location evidence="2">Gas vesicle</location>
    </subcellularLocation>
</comment>
<dbReference type="PANTHER" id="PTHR36852">
    <property type="entry name" value="PROTEIN GVPL 2"/>
    <property type="match status" value="1"/>
</dbReference>
<comment type="similarity">
    <text evidence="3">Belongs to the gas vesicle GvpF/GvpL family.</text>
</comment>
<evidence type="ECO:0000313" key="5">
    <source>
        <dbReference type="EMBL" id="XCM36519.1"/>
    </source>
</evidence>
<accession>A0AAU8JDE0</accession>
<dbReference type="RefSeq" id="WP_054470463.1">
    <property type="nucleotide sequence ID" value="NZ_CP159837.1"/>
</dbReference>
<protein>
    <submittedName>
        <fullName evidence="5">GvpL/GvpF family gas vesicle protein</fullName>
    </submittedName>
</protein>
<evidence type="ECO:0000256" key="1">
    <source>
        <dbReference type="ARBA" id="ARBA00022987"/>
    </source>
</evidence>
<reference evidence="5" key="1">
    <citation type="submission" date="2024-07" db="EMBL/GenBank/DDBJ databases">
        <authorList>
            <person name="Kim Y.J."/>
            <person name="Jeong J.Y."/>
        </authorList>
    </citation>
    <scope>NUCLEOTIDE SEQUENCE</scope>
    <source>
        <strain evidence="5">GIHE-MW2</strain>
    </source>
</reference>
<evidence type="ECO:0000256" key="3">
    <source>
        <dbReference type="ARBA" id="ARBA00035643"/>
    </source>
</evidence>
<dbReference type="PANTHER" id="PTHR36852:SF1">
    <property type="entry name" value="PROTEIN GVPL 2"/>
    <property type="match status" value="1"/>
</dbReference>
<dbReference type="Pfam" id="PF06386">
    <property type="entry name" value="GvpL_GvpF"/>
    <property type="match status" value="1"/>
</dbReference>
<evidence type="ECO:0000313" key="4">
    <source>
        <dbReference type="EMBL" id="XCM36402.1"/>
    </source>
</evidence>
<dbReference type="EMBL" id="CP159837">
    <property type="protein sequence ID" value="XCM36519.1"/>
    <property type="molecule type" value="Genomic_DNA"/>
</dbReference>
<gene>
    <name evidence="4" type="ORF">ABWT76_005161</name>
    <name evidence="5" type="ORF">ABWT76_005282</name>
</gene>